<dbReference type="CDD" id="cd24007">
    <property type="entry name" value="ASKHA_NBD_eukNAGK-like"/>
    <property type="match status" value="1"/>
</dbReference>
<dbReference type="PANTHER" id="PTHR43190:SF3">
    <property type="entry name" value="N-ACETYL-D-GLUCOSAMINE KINASE"/>
    <property type="match status" value="1"/>
</dbReference>
<reference evidence="2 3" key="1">
    <citation type="submission" date="2021-03" db="EMBL/GenBank/DDBJ databases">
        <title>Genomic Encyclopedia of Type Strains, Phase IV (KMG-IV): sequencing the most valuable type-strain genomes for metagenomic binning, comparative biology and taxonomic classification.</title>
        <authorList>
            <person name="Goeker M."/>
        </authorList>
    </citation>
    <scope>NUCLEOTIDE SEQUENCE [LARGE SCALE GENOMIC DNA]</scope>
    <source>
        <strain evidence="2 3">DSM 24950</strain>
    </source>
</reference>
<evidence type="ECO:0000259" key="1">
    <source>
        <dbReference type="Pfam" id="PF01869"/>
    </source>
</evidence>
<comment type="caution">
    <text evidence="2">The sequence shown here is derived from an EMBL/GenBank/DDBJ whole genome shotgun (WGS) entry which is preliminary data.</text>
</comment>
<organism evidence="2 3">
    <name type="scientific">Paenibacillus aceris</name>
    <dbReference type="NCBI Taxonomy" id="869555"/>
    <lineage>
        <taxon>Bacteria</taxon>
        <taxon>Bacillati</taxon>
        <taxon>Bacillota</taxon>
        <taxon>Bacilli</taxon>
        <taxon>Bacillales</taxon>
        <taxon>Paenibacillaceae</taxon>
        <taxon>Paenibacillus</taxon>
    </lineage>
</organism>
<feature type="domain" description="ATPase BadF/BadG/BcrA/BcrD type" evidence="1">
    <location>
        <begin position="12"/>
        <end position="298"/>
    </location>
</feature>
<sequence>MRKIRIPLLAFDGGGTKSLVVLTDREGNVLGQGKAGPCNYQGVGKKRAVREIAHGIREAILDLGVTEDLANLPSIEIDCAVFGIAGLDTEYDRKVIMEMVKDTLCLLTIQVGHLVVHNDGLAALLGATEGQPGVLVIAGTGSIVFGINEFGQTGRTGGWGHRVGDEGSGYWIGKQAVTAILRTNDGRGDATRLHEWVLPHMGFTHVEELFNWVYSSDYSVDKLGELSQLVSLAAIAGDQEAKRILSAASEELFVSVRAIIQQLMLTDKPFKLILQGGVLQNISLVRKQLISKIEEYAPQAQIIEMQGEPINSVTSMGLVYLKASISELN</sequence>
<gene>
    <name evidence="2" type="ORF">J2Z65_002535</name>
</gene>
<protein>
    <submittedName>
        <fullName evidence="2">N-acetylglucosamine kinase-like BadF-type ATPase</fullName>
    </submittedName>
</protein>
<name>A0ABS4HXB9_9BACL</name>
<dbReference type="SUPFAM" id="SSF53067">
    <property type="entry name" value="Actin-like ATPase domain"/>
    <property type="match status" value="2"/>
</dbReference>
<dbReference type="InterPro" id="IPR043129">
    <property type="entry name" value="ATPase_NBD"/>
</dbReference>
<dbReference type="EMBL" id="JAGGKV010000005">
    <property type="protein sequence ID" value="MBP1963319.1"/>
    <property type="molecule type" value="Genomic_DNA"/>
</dbReference>
<dbReference type="InterPro" id="IPR002731">
    <property type="entry name" value="ATPase_BadF"/>
</dbReference>
<dbReference type="Proteomes" id="UP001519344">
    <property type="component" value="Unassembled WGS sequence"/>
</dbReference>
<dbReference type="Gene3D" id="3.30.420.40">
    <property type="match status" value="2"/>
</dbReference>
<dbReference type="InterPro" id="IPR052519">
    <property type="entry name" value="Euk-type_GlcNAc_Kinase"/>
</dbReference>
<evidence type="ECO:0000313" key="2">
    <source>
        <dbReference type="EMBL" id="MBP1963319.1"/>
    </source>
</evidence>
<accession>A0ABS4HXB9</accession>
<dbReference type="RefSeq" id="WP_167058884.1">
    <property type="nucleotide sequence ID" value="NZ_JAAOZR010000019.1"/>
</dbReference>
<dbReference type="PANTHER" id="PTHR43190">
    <property type="entry name" value="N-ACETYL-D-GLUCOSAMINE KINASE"/>
    <property type="match status" value="1"/>
</dbReference>
<evidence type="ECO:0000313" key="3">
    <source>
        <dbReference type="Proteomes" id="UP001519344"/>
    </source>
</evidence>
<keyword evidence="3" id="KW-1185">Reference proteome</keyword>
<dbReference type="Pfam" id="PF01869">
    <property type="entry name" value="BcrAD_BadFG"/>
    <property type="match status" value="1"/>
</dbReference>
<proteinExistence type="predicted"/>